<dbReference type="AlphaFoldDB" id="A0A927B5J1"/>
<comment type="caution">
    <text evidence="2">The sequence shown here is derived from an EMBL/GenBank/DDBJ whole genome shotgun (WGS) entry which is preliminary data.</text>
</comment>
<proteinExistence type="predicted"/>
<reference evidence="2" key="1">
    <citation type="submission" date="2020-09" db="EMBL/GenBank/DDBJ databases">
        <authorList>
            <person name="Kim M.K."/>
        </authorList>
    </citation>
    <scope>NUCLEOTIDE SEQUENCE</scope>
    <source>
        <strain evidence="2">BT704</strain>
    </source>
</reference>
<feature type="compositionally biased region" description="Polar residues" evidence="1">
    <location>
        <begin position="276"/>
        <end position="311"/>
    </location>
</feature>
<evidence type="ECO:0000313" key="3">
    <source>
        <dbReference type="Proteomes" id="UP000653797"/>
    </source>
</evidence>
<dbReference type="EMBL" id="JACXAA010000010">
    <property type="protein sequence ID" value="MBD2756050.1"/>
    <property type="molecule type" value="Genomic_DNA"/>
</dbReference>
<accession>A0A927B5J1</accession>
<feature type="compositionally biased region" description="Basic and acidic residues" evidence="1">
    <location>
        <begin position="166"/>
        <end position="188"/>
    </location>
</feature>
<sequence>MKTDRFTDIIRRKLESIRPEFTDKDWARMQSTLKDANLYQPNTPGANSPFSGGVWSGQSWLLAAASISTVALIAFSIWQRQEINQLRQTIGQLHPNATKQSAPVPSVSGSDVILNERVQPDVVHVDKTTSAQKSQETTASANRNESQAVRPDTVYITRYVPVPSRTRADVRSEIRSDERFSQHTETPPEQRYATDNPTASPVITRQPTNQTKNQQTESYDVSSTPSVAKNTNNESSVINKSTNTSVKPSNTLTNEKNSIGQTKGGRNRETRRNDVLPSTSADDQGNVVANTNVGDNKANPTETAGTTNETSATYETIASLPLSTEGINWGAALAQRAKRMRPARTTVVNAEPAQTQAQTPASQPVQQVATRFRAGVGGEVTSRLWSAGVFTEVLLGRHWTLGVGLSQATFLNRFITEEDFNDRTERDFRKEFARPNDAWRDILNIDTRQIRLQIPVSLGYRIPINQSLTFLPTAGMYLNLTNSENITYYCRDILKLPLKPQVQRGFDEINTTRSQPVALVSNFALTTGIEWQRSHWVVQASPVLNIPIQSNQQLKQPDLNWQKNTTVGLRARLLYQF</sequence>
<dbReference type="RefSeq" id="WP_191041665.1">
    <property type="nucleotide sequence ID" value="NZ_JACXAA010000010.1"/>
</dbReference>
<evidence type="ECO:0000313" key="2">
    <source>
        <dbReference type="EMBL" id="MBD2756050.1"/>
    </source>
</evidence>
<organism evidence="2 3">
    <name type="scientific">Spirosoma validum</name>
    <dbReference type="NCBI Taxonomy" id="2771355"/>
    <lineage>
        <taxon>Bacteria</taxon>
        <taxon>Pseudomonadati</taxon>
        <taxon>Bacteroidota</taxon>
        <taxon>Cytophagia</taxon>
        <taxon>Cytophagales</taxon>
        <taxon>Cytophagaceae</taxon>
        <taxon>Spirosoma</taxon>
    </lineage>
</organism>
<keyword evidence="3" id="KW-1185">Reference proteome</keyword>
<feature type="region of interest" description="Disordered" evidence="1">
    <location>
        <begin position="165"/>
        <end position="311"/>
    </location>
</feature>
<gene>
    <name evidence="2" type="ORF">IC230_24345</name>
</gene>
<protein>
    <submittedName>
        <fullName evidence="2">Uncharacterized protein</fullName>
    </submittedName>
</protein>
<evidence type="ECO:0000256" key="1">
    <source>
        <dbReference type="SAM" id="MobiDB-lite"/>
    </source>
</evidence>
<feature type="region of interest" description="Disordered" evidence="1">
    <location>
        <begin position="117"/>
        <end position="152"/>
    </location>
</feature>
<feature type="compositionally biased region" description="Polar residues" evidence="1">
    <location>
        <begin position="128"/>
        <end position="147"/>
    </location>
</feature>
<feature type="compositionally biased region" description="Polar residues" evidence="1">
    <location>
        <begin position="189"/>
        <end position="261"/>
    </location>
</feature>
<dbReference type="Proteomes" id="UP000653797">
    <property type="component" value="Unassembled WGS sequence"/>
</dbReference>
<name>A0A927B5J1_9BACT</name>